<reference evidence="1" key="1">
    <citation type="journal article" date="2019" name="Sci. Rep.">
        <title>Draft genome of Tanacetum cinerariifolium, the natural source of mosquito coil.</title>
        <authorList>
            <person name="Yamashiro T."/>
            <person name="Shiraishi A."/>
            <person name="Satake H."/>
            <person name="Nakayama K."/>
        </authorList>
    </citation>
    <scope>NUCLEOTIDE SEQUENCE</scope>
</reference>
<gene>
    <name evidence="1" type="ORF">Tci_039010</name>
</gene>
<dbReference type="AlphaFoldDB" id="A0A6L2M361"/>
<protein>
    <submittedName>
        <fullName evidence="1">Uncharacterized protein</fullName>
    </submittedName>
</protein>
<dbReference type="EMBL" id="BKCJ010005490">
    <property type="protein sequence ID" value="GEU67032.1"/>
    <property type="molecule type" value="Genomic_DNA"/>
</dbReference>
<name>A0A6L2M361_TANCI</name>
<evidence type="ECO:0000313" key="1">
    <source>
        <dbReference type="EMBL" id="GEU67032.1"/>
    </source>
</evidence>
<comment type="caution">
    <text evidence="1">The sequence shown here is derived from an EMBL/GenBank/DDBJ whole genome shotgun (WGS) entry which is preliminary data.</text>
</comment>
<organism evidence="1">
    <name type="scientific">Tanacetum cinerariifolium</name>
    <name type="common">Dalmatian daisy</name>
    <name type="synonym">Chrysanthemum cinerariifolium</name>
    <dbReference type="NCBI Taxonomy" id="118510"/>
    <lineage>
        <taxon>Eukaryota</taxon>
        <taxon>Viridiplantae</taxon>
        <taxon>Streptophyta</taxon>
        <taxon>Embryophyta</taxon>
        <taxon>Tracheophyta</taxon>
        <taxon>Spermatophyta</taxon>
        <taxon>Magnoliopsida</taxon>
        <taxon>eudicotyledons</taxon>
        <taxon>Gunneridae</taxon>
        <taxon>Pentapetalae</taxon>
        <taxon>asterids</taxon>
        <taxon>campanulids</taxon>
        <taxon>Asterales</taxon>
        <taxon>Asteraceae</taxon>
        <taxon>Asteroideae</taxon>
        <taxon>Anthemideae</taxon>
        <taxon>Anthemidinae</taxon>
        <taxon>Tanacetum</taxon>
    </lineage>
</organism>
<proteinExistence type="predicted"/>
<sequence length="98" mass="11468">MTKVIKEELEKLGFLKIDDDSFACNTPLRTFCDEFNRLSRIDDDLFTYEVVILELTSIPCNPKEEDDSDNGDLDIYEQRACYDENDRIYAKAVIFVKK</sequence>
<accession>A0A6L2M361</accession>